<dbReference type="EMBL" id="CZQC01000036">
    <property type="protein sequence ID" value="CUS41096.1"/>
    <property type="molecule type" value="Genomic_DNA"/>
</dbReference>
<feature type="domain" description="Flavin reductase like" evidence="5">
    <location>
        <begin position="19"/>
        <end position="173"/>
    </location>
</feature>
<evidence type="ECO:0000313" key="6">
    <source>
        <dbReference type="EMBL" id="CUS41096.1"/>
    </source>
</evidence>
<dbReference type="AlphaFoldDB" id="A0A161K4C3"/>
<evidence type="ECO:0000256" key="1">
    <source>
        <dbReference type="ARBA" id="ARBA00001917"/>
    </source>
</evidence>
<dbReference type="PANTHER" id="PTHR33798">
    <property type="entry name" value="FLAVOPROTEIN OXYGENASE"/>
    <property type="match status" value="1"/>
</dbReference>
<dbReference type="Pfam" id="PF01613">
    <property type="entry name" value="Flavin_Reduct"/>
    <property type="match status" value="1"/>
</dbReference>
<keyword evidence="2" id="KW-0285">Flavoprotein</keyword>
<dbReference type="SMART" id="SM00903">
    <property type="entry name" value="Flavin_Reduct"/>
    <property type="match status" value="1"/>
</dbReference>
<keyword evidence="3" id="KW-0288">FMN</keyword>
<dbReference type="Gene3D" id="2.30.110.10">
    <property type="entry name" value="Electron Transport, Fmn-binding Protein, Chain A"/>
    <property type="match status" value="1"/>
</dbReference>
<dbReference type="PANTHER" id="PTHR33798:SF5">
    <property type="entry name" value="FLAVIN REDUCTASE LIKE DOMAIN-CONTAINING PROTEIN"/>
    <property type="match status" value="1"/>
</dbReference>
<dbReference type="InterPro" id="IPR012349">
    <property type="entry name" value="Split_barrel_FMN-bd"/>
</dbReference>
<sequence>MQFQFSELTPSERYHLMVQSVLPRPIAWILTVNDDGSHNLAPYSFFAPVCANPPTMVVSIGQKQPGEDKDTFRNLQRDGRCVVHIASVDWLEALNASSATLAKNESEVSMGNIPLLTDNDGGLPHIDGAPVAYYCRLQQVTDLGPAPQHIVFLEIDKLVVAEGVDYVKGGSTRLSAAAINPLARLGGSEYAALGDIISLARPE</sequence>
<organism evidence="6">
    <name type="scientific">hydrothermal vent metagenome</name>
    <dbReference type="NCBI Taxonomy" id="652676"/>
    <lineage>
        <taxon>unclassified sequences</taxon>
        <taxon>metagenomes</taxon>
        <taxon>ecological metagenomes</taxon>
    </lineage>
</organism>
<reference evidence="6" key="1">
    <citation type="submission" date="2015-10" db="EMBL/GenBank/DDBJ databases">
        <authorList>
            <person name="Gilbert D.G."/>
        </authorList>
    </citation>
    <scope>NUCLEOTIDE SEQUENCE</scope>
</reference>
<gene>
    <name evidence="6" type="ORF">MGWOODY_Tha655</name>
</gene>
<comment type="cofactor">
    <cofactor evidence="1">
        <name>FMN</name>
        <dbReference type="ChEBI" id="CHEBI:58210"/>
    </cofactor>
</comment>
<dbReference type="InterPro" id="IPR002563">
    <property type="entry name" value="Flavin_Rdtase-like_dom"/>
</dbReference>
<evidence type="ECO:0000259" key="5">
    <source>
        <dbReference type="SMART" id="SM00903"/>
    </source>
</evidence>
<dbReference type="GO" id="GO:0010181">
    <property type="term" value="F:FMN binding"/>
    <property type="evidence" value="ECO:0007669"/>
    <property type="project" value="InterPro"/>
</dbReference>
<comment type="similarity">
    <text evidence="4">Belongs to the flavoredoxin family.</text>
</comment>
<name>A0A161K4C3_9ZZZZ</name>
<dbReference type="SUPFAM" id="SSF50475">
    <property type="entry name" value="FMN-binding split barrel"/>
    <property type="match status" value="1"/>
</dbReference>
<proteinExistence type="inferred from homology"/>
<protein>
    <recommendedName>
        <fullName evidence="5">Flavin reductase like domain-containing protein</fullName>
    </recommendedName>
</protein>
<evidence type="ECO:0000256" key="3">
    <source>
        <dbReference type="ARBA" id="ARBA00022643"/>
    </source>
</evidence>
<evidence type="ECO:0000256" key="4">
    <source>
        <dbReference type="ARBA" id="ARBA00038054"/>
    </source>
</evidence>
<evidence type="ECO:0000256" key="2">
    <source>
        <dbReference type="ARBA" id="ARBA00022630"/>
    </source>
</evidence>
<accession>A0A161K4C3</accession>